<organism evidence="2">
    <name type="scientific">Gulosibacter sediminis</name>
    <dbReference type="NCBI Taxonomy" id="1729695"/>
    <lineage>
        <taxon>Bacteria</taxon>
        <taxon>Bacillati</taxon>
        <taxon>Actinomycetota</taxon>
        <taxon>Actinomycetes</taxon>
        <taxon>Micrococcales</taxon>
        <taxon>Microbacteriaceae</taxon>
        <taxon>Gulosibacter</taxon>
    </lineage>
</organism>
<accession>A0ABY4MYL8</accession>
<feature type="compositionally biased region" description="Low complexity" evidence="1">
    <location>
        <begin position="48"/>
        <end position="64"/>
    </location>
</feature>
<evidence type="ECO:0008006" key="3">
    <source>
        <dbReference type="Google" id="ProtNLM"/>
    </source>
</evidence>
<reference evidence="2" key="1">
    <citation type="submission" date="2022-05" db="EMBL/GenBank/DDBJ databases">
        <title>Complete genome sequence of toluene-degrading Gulosibacter sediminis strain ACHW.36C.</title>
        <authorList>
            <person name="Wai A.C."/>
            <person name="Lai G.K."/>
            <person name="Griffin S.D."/>
            <person name="Leung F.C."/>
        </authorList>
    </citation>
    <scope>NUCLEOTIDE SEQUENCE [LARGE SCALE GENOMIC DNA]</scope>
    <source>
        <strain evidence="2">ACHW.36C</strain>
    </source>
</reference>
<name>A0ABY4MYL8_9MICO</name>
<protein>
    <recommendedName>
        <fullName evidence="3">Lipoprotein</fullName>
    </recommendedName>
</protein>
<sequence>MTIGVLSVSLLALTACTQPGGNDPEPERPESDGSNLPFALPGNDESDPTPTQTSEPDPTPSSSSNGGGESDGTDTISFDGADVTETSWEVICSPDATGTYRVNASNDNGGYLYVLVDTEGKFERFEFAPDDGTSTVRYWYWVNEHEGESTALETSGPDFKDDKVTITGQTYEYDDFDYAKPISYDVTLTCDTTN</sequence>
<evidence type="ECO:0000256" key="1">
    <source>
        <dbReference type="SAM" id="MobiDB-lite"/>
    </source>
</evidence>
<gene>
    <name evidence="2" type="ORF">M3M28_03460</name>
</gene>
<evidence type="ECO:0000313" key="2">
    <source>
        <dbReference type="EMBL" id="UQN15530.1"/>
    </source>
</evidence>
<feature type="region of interest" description="Disordered" evidence="1">
    <location>
        <begin position="16"/>
        <end position="79"/>
    </location>
</feature>
<proteinExistence type="predicted"/>
<dbReference type="EMBL" id="CP097160">
    <property type="protein sequence ID" value="UQN15530.1"/>
    <property type="molecule type" value="Genomic_DNA"/>
</dbReference>